<dbReference type="STRING" id="3818.A0A445CSC5"/>
<dbReference type="GO" id="GO:0004665">
    <property type="term" value="F:prephenate dehydrogenase (NADP+) activity"/>
    <property type="evidence" value="ECO:0007669"/>
    <property type="project" value="InterPro"/>
</dbReference>
<organism evidence="3 4">
    <name type="scientific">Arachis hypogaea</name>
    <name type="common">Peanut</name>
    <dbReference type="NCBI Taxonomy" id="3818"/>
    <lineage>
        <taxon>Eukaryota</taxon>
        <taxon>Viridiplantae</taxon>
        <taxon>Streptophyta</taxon>
        <taxon>Embryophyta</taxon>
        <taxon>Tracheophyta</taxon>
        <taxon>Spermatophyta</taxon>
        <taxon>Magnoliopsida</taxon>
        <taxon>eudicotyledons</taxon>
        <taxon>Gunneridae</taxon>
        <taxon>Pentapetalae</taxon>
        <taxon>rosids</taxon>
        <taxon>fabids</taxon>
        <taxon>Fabales</taxon>
        <taxon>Fabaceae</taxon>
        <taxon>Papilionoideae</taxon>
        <taxon>50 kb inversion clade</taxon>
        <taxon>dalbergioids sensu lato</taxon>
        <taxon>Dalbergieae</taxon>
        <taxon>Pterocarpus clade</taxon>
        <taxon>Arachis</taxon>
    </lineage>
</organism>
<dbReference type="SUPFAM" id="SSF51735">
    <property type="entry name" value="NAD(P)-binding Rossmann-fold domains"/>
    <property type="match status" value="1"/>
</dbReference>
<dbReference type="InterPro" id="IPR036291">
    <property type="entry name" value="NAD(P)-bd_dom_sf"/>
</dbReference>
<dbReference type="PROSITE" id="PS51176">
    <property type="entry name" value="PDH_ADH"/>
    <property type="match status" value="1"/>
</dbReference>
<dbReference type="EMBL" id="SDMP01000006">
    <property type="protein sequence ID" value="RYR53866.1"/>
    <property type="molecule type" value="Genomic_DNA"/>
</dbReference>
<feature type="domain" description="Prephenate/arogenate dehydrogenase" evidence="2">
    <location>
        <begin position="47"/>
        <end position="317"/>
    </location>
</feature>
<evidence type="ECO:0000313" key="3">
    <source>
        <dbReference type="EMBL" id="RYR53866.1"/>
    </source>
</evidence>
<dbReference type="Proteomes" id="UP000289738">
    <property type="component" value="Chromosome A06"/>
</dbReference>
<dbReference type="InterPro" id="IPR003099">
    <property type="entry name" value="Prephen_DH"/>
</dbReference>
<keyword evidence="4" id="KW-1185">Reference proteome</keyword>
<reference evidence="3 4" key="1">
    <citation type="submission" date="2019-01" db="EMBL/GenBank/DDBJ databases">
        <title>Sequencing of cultivated peanut Arachis hypogaea provides insights into genome evolution and oil improvement.</title>
        <authorList>
            <person name="Chen X."/>
        </authorList>
    </citation>
    <scope>NUCLEOTIDE SEQUENCE [LARGE SCALE GENOMIC DNA]</scope>
    <source>
        <strain evidence="4">cv. Fuhuasheng</strain>
        <tissue evidence="3">Leaves</tissue>
    </source>
</reference>
<dbReference type="PANTHER" id="PTHR43207">
    <property type="entry name" value="AROGENATE DEHYDROGENASE-RELATED"/>
    <property type="match status" value="1"/>
</dbReference>
<dbReference type="AlphaFoldDB" id="A0A445CSC5"/>
<dbReference type="InterPro" id="IPR045011">
    <property type="entry name" value="TYRAAT1/2"/>
</dbReference>
<dbReference type="Pfam" id="PF02153">
    <property type="entry name" value="PDH_N"/>
    <property type="match status" value="1"/>
</dbReference>
<dbReference type="GO" id="GO:0033730">
    <property type="term" value="F:arogenate dehydrogenase (NADP+) activity"/>
    <property type="evidence" value="ECO:0007669"/>
    <property type="project" value="InterPro"/>
</dbReference>
<dbReference type="Gene3D" id="3.40.50.720">
    <property type="entry name" value="NAD(P)-binding Rossmann-like Domain"/>
    <property type="match status" value="1"/>
</dbReference>
<comment type="caution">
    <text evidence="3">The sequence shown here is derived from an EMBL/GenBank/DDBJ whole genome shotgun (WGS) entry which is preliminary data.</text>
</comment>
<accession>A0A445CSC5</accession>
<keyword evidence="1" id="KW-0560">Oxidoreductase</keyword>
<dbReference type="GO" id="GO:0006571">
    <property type="term" value="P:tyrosine biosynthetic process"/>
    <property type="evidence" value="ECO:0007669"/>
    <property type="project" value="InterPro"/>
</dbReference>
<dbReference type="PANTHER" id="PTHR43207:SF4">
    <property type="entry name" value="AROGENATE DEHYDROGENASE 2, CHLOROPLASTIC"/>
    <property type="match status" value="1"/>
</dbReference>
<dbReference type="GO" id="GO:0008977">
    <property type="term" value="F:prephenate dehydrogenase (NAD+) activity"/>
    <property type="evidence" value="ECO:0007669"/>
    <property type="project" value="InterPro"/>
</dbReference>
<dbReference type="GO" id="GO:0070403">
    <property type="term" value="F:NAD+ binding"/>
    <property type="evidence" value="ECO:0007669"/>
    <property type="project" value="InterPro"/>
</dbReference>
<evidence type="ECO:0000256" key="1">
    <source>
        <dbReference type="ARBA" id="ARBA00023002"/>
    </source>
</evidence>
<evidence type="ECO:0000313" key="4">
    <source>
        <dbReference type="Proteomes" id="UP000289738"/>
    </source>
</evidence>
<name>A0A445CSC5_ARAHY</name>
<proteinExistence type="predicted"/>
<evidence type="ECO:0000259" key="2">
    <source>
        <dbReference type="PROSITE" id="PS51176"/>
    </source>
</evidence>
<gene>
    <name evidence="3" type="ORF">Ahy_A06g029115</name>
</gene>
<protein>
    <recommendedName>
        <fullName evidence="2">Prephenate/arogenate dehydrogenase domain-containing protein</fullName>
    </recommendedName>
</protein>
<sequence>MFSIPSKSNPYFSFSTYRPLCVRAIDAIQLFDYESKLAKEFTISQHLKIIIVGFGNFIQFPTLILVCQGHTVVAHSSSDHSTAARKLDVSFLQNSDALSEEHREVILLCSSIISTERVLLMLLLQCLKHNTLFVDFHSVKEFHKKLLFDLFPSNFDIFCTHPMFGPESTPDGWTGLPFVFKKVRILEEEHRVSPHEKFLNAFSREGYKMIEMSCKDHNLYAAGSRFITHAVGRILQGLMLQSIPLLLCAIDAAQHFDYESKLAKEFTISQRFKISVVAIGNFGHFLATTLVHQGHTILAYSHSDHSIIARNFGVSFF</sequence>
<dbReference type="InterPro" id="IPR046826">
    <property type="entry name" value="PDH_N"/>
</dbReference>